<keyword evidence="4" id="KW-1185">Reference proteome</keyword>
<name>A0A7D5IAE8_9EURY</name>
<dbReference type="InterPro" id="IPR013762">
    <property type="entry name" value="Integrase-like_cat_sf"/>
</dbReference>
<gene>
    <name evidence="3" type="ORF">HWN40_12690</name>
</gene>
<dbReference type="Proteomes" id="UP000509594">
    <property type="component" value="Chromosome"/>
</dbReference>
<evidence type="ECO:0000313" key="4">
    <source>
        <dbReference type="Proteomes" id="UP000509594"/>
    </source>
</evidence>
<protein>
    <submittedName>
        <fullName evidence="3">Site-specific integrase</fullName>
    </submittedName>
</protein>
<dbReference type="EMBL" id="CP058215">
    <property type="protein sequence ID" value="QLC51022.1"/>
    <property type="molecule type" value="Genomic_DNA"/>
</dbReference>
<accession>A0A7D5IAE8</accession>
<keyword evidence="1" id="KW-0233">DNA recombination</keyword>
<dbReference type="SUPFAM" id="SSF56349">
    <property type="entry name" value="DNA breaking-rejoining enzymes"/>
    <property type="match status" value="1"/>
</dbReference>
<dbReference type="GO" id="GO:0006310">
    <property type="term" value="P:DNA recombination"/>
    <property type="evidence" value="ECO:0007669"/>
    <property type="project" value="UniProtKB-KW"/>
</dbReference>
<dbReference type="GO" id="GO:0003677">
    <property type="term" value="F:DNA binding"/>
    <property type="evidence" value="ECO:0007669"/>
    <property type="project" value="InterPro"/>
</dbReference>
<dbReference type="OrthoDB" id="142231at2157"/>
<evidence type="ECO:0000259" key="2">
    <source>
        <dbReference type="PROSITE" id="PS51898"/>
    </source>
</evidence>
<dbReference type="Pfam" id="PF00589">
    <property type="entry name" value="Phage_integrase"/>
    <property type="match status" value="1"/>
</dbReference>
<dbReference type="KEGG" id="mzi:HWN40_12690"/>
<evidence type="ECO:0000256" key="1">
    <source>
        <dbReference type="ARBA" id="ARBA00023172"/>
    </source>
</evidence>
<proteinExistence type="predicted"/>
<evidence type="ECO:0000313" key="3">
    <source>
        <dbReference type="EMBL" id="QLC51022.1"/>
    </source>
</evidence>
<dbReference type="PROSITE" id="PS51898">
    <property type="entry name" value="TYR_RECOMBINASE"/>
    <property type="match status" value="1"/>
</dbReference>
<dbReference type="AlphaFoldDB" id="A0A7D5IAE8"/>
<dbReference type="GO" id="GO:0015074">
    <property type="term" value="P:DNA integration"/>
    <property type="evidence" value="ECO:0007669"/>
    <property type="project" value="InterPro"/>
</dbReference>
<feature type="domain" description="Tyr recombinase" evidence="2">
    <location>
        <begin position="1"/>
        <end position="91"/>
    </location>
</feature>
<reference evidence="3 4" key="1">
    <citation type="submission" date="2020-06" db="EMBL/GenBank/DDBJ databases">
        <title>Methanolobus halotolerans sp. nov., isolated from a saline lake Tus in Siberia.</title>
        <authorList>
            <person name="Shen Y."/>
            <person name="Chen S.-C."/>
            <person name="Lai M.-C."/>
            <person name="Huang H.-H."/>
            <person name="Chiu H.-H."/>
            <person name="Tang S.-L."/>
            <person name="Rogozin D.Y."/>
            <person name="Degermendzhy A.G."/>
        </authorList>
    </citation>
    <scope>NUCLEOTIDE SEQUENCE [LARGE SCALE GENOMIC DNA]</scope>
    <source>
        <strain evidence="3 4">DSM 21339</strain>
    </source>
</reference>
<sequence length="102" mass="12021">MLFLAKTGNRITRSPIYRIVTDYTEKFGIHNPKGHLHEKFTPHCLWVWFTTWLRRSGMSKDFIKELRGATRGEAMDIYDQISPDELKVAYMKHMPVLRIGPQ</sequence>
<dbReference type="InterPro" id="IPR002104">
    <property type="entry name" value="Integrase_catalytic"/>
</dbReference>
<dbReference type="Gene3D" id="1.10.443.10">
    <property type="entry name" value="Intergrase catalytic core"/>
    <property type="match status" value="1"/>
</dbReference>
<organism evidence="3 4">
    <name type="scientific">Methanolobus zinderi</name>
    <dbReference type="NCBI Taxonomy" id="536044"/>
    <lineage>
        <taxon>Archaea</taxon>
        <taxon>Methanobacteriati</taxon>
        <taxon>Methanobacteriota</taxon>
        <taxon>Stenosarchaea group</taxon>
        <taxon>Methanomicrobia</taxon>
        <taxon>Methanosarcinales</taxon>
        <taxon>Methanosarcinaceae</taxon>
        <taxon>Methanolobus</taxon>
    </lineage>
</organism>
<dbReference type="InterPro" id="IPR011010">
    <property type="entry name" value="DNA_brk_join_enz"/>
</dbReference>